<reference evidence="3 4" key="1">
    <citation type="journal article" date="2018" name="BMC Genomics">
        <title>Genomic evidence for intraspecific hybridization in a clonal and extremely halotolerant yeast.</title>
        <authorList>
            <person name="Gostincar C."/>
            <person name="Stajich J.E."/>
            <person name="Zupancic J."/>
            <person name="Zalar P."/>
            <person name="Gunde-Cimerman N."/>
        </authorList>
    </citation>
    <scope>NUCLEOTIDE SEQUENCE [LARGE SCALE GENOMIC DNA]</scope>
    <source>
        <strain evidence="3 4">EXF-2788</strain>
    </source>
</reference>
<dbReference type="PANTHER" id="PTHR11138">
    <property type="entry name" value="METHIONYL-TRNA FORMYLTRANSFERASE"/>
    <property type="match status" value="1"/>
</dbReference>
<dbReference type="GO" id="GO:0004479">
    <property type="term" value="F:methionyl-tRNA formyltransferase activity"/>
    <property type="evidence" value="ECO:0007669"/>
    <property type="project" value="UniProtKB-EC"/>
</dbReference>
<gene>
    <name evidence="3" type="ORF">D0861_02110</name>
</gene>
<dbReference type="EC" id="2.1.2.9" evidence="1"/>
<dbReference type="Pfam" id="PF00551">
    <property type="entry name" value="Formyl_trans_N"/>
    <property type="match status" value="1"/>
</dbReference>
<name>A0A3M7FX08_HORWE</name>
<proteinExistence type="predicted"/>
<organism evidence="3 4">
    <name type="scientific">Hortaea werneckii</name>
    <name type="common">Black yeast</name>
    <name type="synonym">Cladosporium werneckii</name>
    <dbReference type="NCBI Taxonomy" id="91943"/>
    <lineage>
        <taxon>Eukaryota</taxon>
        <taxon>Fungi</taxon>
        <taxon>Dikarya</taxon>
        <taxon>Ascomycota</taxon>
        <taxon>Pezizomycotina</taxon>
        <taxon>Dothideomycetes</taxon>
        <taxon>Dothideomycetidae</taxon>
        <taxon>Mycosphaerellales</taxon>
        <taxon>Teratosphaeriaceae</taxon>
        <taxon>Hortaea</taxon>
    </lineage>
</organism>
<evidence type="ECO:0000259" key="2">
    <source>
        <dbReference type="Pfam" id="PF00551"/>
    </source>
</evidence>
<dbReference type="EMBL" id="QWIR01000023">
    <property type="protein sequence ID" value="RMY93126.1"/>
    <property type="molecule type" value="Genomic_DNA"/>
</dbReference>
<dbReference type="OrthoDB" id="10268103at2759"/>
<dbReference type="Gene3D" id="3.40.50.12230">
    <property type="match status" value="1"/>
</dbReference>
<dbReference type="SUPFAM" id="SSF53328">
    <property type="entry name" value="Formyltransferase"/>
    <property type="match status" value="1"/>
</dbReference>
<dbReference type="AlphaFoldDB" id="A0A3M7FX08"/>
<evidence type="ECO:0000313" key="4">
    <source>
        <dbReference type="Proteomes" id="UP000268823"/>
    </source>
</evidence>
<evidence type="ECO:0000313" key="3">
    <source>
        <dbReference type="EMBL" id="RMY93126.1"/>
    </source>
</evidence>
<dbReference type="InterPro" id="IPR002376">
    <property type="entry name" value="Formyl_transf_N"/>
</dbReference>
<sequence>MFLWRSCRAVTTARTSPVLRSPGWTRFNSTAVTKHHDPLRILFCGADEFSIYSLIALYELQQRRSDQVASIDVLCRPDKRTGRGLKQISEVPIKGIASELELELHQIDTFKDWQPPKPFDLIVAVSFGLLVPARLINGAQYGGLNLHPSLLPDLRGPAPIQHTLLRQRASTGITLQTMHPTRFDHGMILDQEEAPVPPQSTPEDLVDMLGPLGARMLAKGVESGIFVPPLTDFANSGSPTIEPSHAPKITPEDRHIDWKSWTAEMVQTRDRVLGRLWDSTTFASCMDDSPTATAKRINYIGPWTVHPAIPPRDIVPRPGLPVLLPDQKSTSLGIWSADAQLMVPQGVTIDGEPKAGAGQKLAHALRKRRGA</sequence>
<protein>
    <recommendedName>
        <fullName evidence="1">methionyl-tRNA formyltransferase</fullName>
        <ecNumber evidence="1">2.1.2.9</ecNumber>
    </recommendedName>
</protein>
<dbReference type="InterPro" id="IPR041711">
    <property type="entry name" value="Met-tRNA-FMT_N"/>
</dbReference>
<feature type="domain" description="Formyl transferase N-terminal" evidence="2">
    <location>
        <begin position="40"/>
        <end position="209"/>
    </location>
</feature>
<dbReference type="VEuPathDB" id="FungiDB:BTJ68_12146"/>
<dbReference type="GO" id="GO:0005739">
    <property type="term" value="C:mitochondrion"/>
    <property type="evidence" value="ECO:0007669"/>
    <property type="project" value="TreeGrafter"/>
</dbReference>
<dbReference type="PANTHER" id="PTHR11138:SF5">
    <property type="entry name" value="METHIONYL-TRNA FORMYLTRANSFERASE, MITOCHONDRIAL"/>
    <property type="match status" value="1"/>
</dbReference>
<evidence type="ECO:0000256" key="1">
    <source>
        <dbReference type="ARBA" id="ARBA00012261"/>
    </source>
</evidence>
<dbReference type="Proteomes" id="UP000268823">
    <property type="component" value="Unassembled WGS sequence"/>
</dbReference>
<accession>A0A3M7FX08</accession>
<comment type="caution">
    <text evidence="3">The sequence shown here is derived from an EMBL/GenBank/DDBJ whole genome shotgun (WGS) entry which is preliminary data.</text>
</comment>
<dbReference type="CDD" id="cd08646">
    <property type="entry name" value="FMT_core_Met-tRNA-FMT_N"/>
    <property type="match status" value="1"/>
</dbReference>
<dbReference type="InterPro" id="IPR036477">
    <property type="entry name" value="Formyl_transf_N_sf"/>
</dbReference>